<dbReference type="Proteomes" id="UP001162992">
    <property type="component" value="Chromosome 15"/>
</dbReference>
<accession>A0ACC2BKC3</accession>
<evidence type="ECO:0000313" key="1">
    <source>
        <dbReference type="EMBL" id="KAJ7530190.1"/>
    </source>
</evidence>
<protein>
    <submittedName>
        <fullName evidence="1">Uncharacterized protein</fullName>
    </submittedName>
</protein>
<evidence type="ECO:0000313" key="2">
    <source>
        <dbReference type="Proteomes" id="UP001162992"/>
    </source>
</evidence>
<organism evidence="1 2">
    <name type="scientific">Diphasiastrum complanatum</name>
    <name type="common">Issler's clubmoss</name>
    <name type="synonym">Lycopodium complanatum</name>
    <dbReference type="NCBI Taxonomy" id="34168"/>
    <lineage>
        <taxon>Eukaryota</taxon>
        <taxon>Viridiplantae</taxon>
        <taxon>Streptophyta</taxon>
        <taxon>Embryophyta</taxon>
        <taxon>Tracheophyta</taxon>
        <taxon>Lycopodiopsida</taxon>
        <taxon>Lycopodiales</taxon>
        <taxon>Lycopodiaceae</taxon>
        <taxon>Lycopodioideae</taxon>
        <taxon>Diphasiastrum</taxon>
    </lineage>
</organism>
<dbReference type="EMBL" id="CM055106">
    <property type="protein sequence ID" value="KAJ7530190.1"/>
    <property type="molecule type" value="Genomic_DNA"/>
</dbReference>
<gene>
    <name evidence="1" type="ORF">O6H91_15G084100</name>
</gene>
<proteinExistence type="predicted"/>
<comment type="caution">
    <text evidence="1">The sequence shown here is derived from an EMBL/GenBank/DDBJ whole genome shotgun (WGS) entry which is preliminary data.</text>
</comment>
<name>A0ACC2BKC3_DIPCM</name>
<reference evidence="2" key="1">
    <citation type="journal article" date="2024" name="Proc. Natl. Acad. Sci. U.S.A.">
        <title>Extraordinary preservation of gene collinearity over three hundred million years revealed in homosporous lycophytes.</title>
        <authorList>
            <person name="Li C."/>
            <person name="Wickell D."/>
            <person name="Kuo L.Y."/>
            <person name="Chen X."/>
            <person name="Nie B."/>
            <person name="Liao X."/>
            <person name="Peng D."/>
            <person name="Ji J."/>
            <person name="Jenkins J."/>
            <person name="Williams M."/>
            <person name="Shu S."/>
            <person name="Plott C."/>
            <person name="Barry K."/>
            <person name="Rajasekar S."/>
            <person name="Grimwood J."/>
            <person name="Han X."/>
            <person name="Sun S."/>
            <person name="Hou Z."/>
            <person name="He W."/>
            <person name="Dai G."/>
            <person name="Sun C."/>
            <person name="Schmutz J."/>
            <person name="Leebens-Mack J.H."/>
            <person name="Li F.W."/>
            <person name="Wang L."/>
        </authorList>
    </citation>
    <scope>NUCLEOTIDE SEQUENCE [LARGE SCALE GENOMIC DNA]</scope>
    <source>
        <strain evidence="2">cv. PW_Plant_1</strain>
    </source>
</reference>
<sequence length="304" mass="34180">MEMAGKVVFEFVMKTFARRTWVSTFVIFTTSLLPWSASHIVPAFRSFFLILAPQLWQEATQWLTQPILFLLVNCVIVSIWVSTACHANSDRVCERQLDEEKVQSIGDAPEELPQMIVSSPSNSLDASTPPSNPAENQLSLYFCTNEKVDGSEGVDPLCSSQDDQQEQDARSCQLTDGASSDRTKLKRVHRQVSAPEKRTNAKAKAITRRHSETTAAAAAVAESQSSAERTHKLKYENKCASYPQAPSSVIVRDISVAEGAVEAMVIDKDELNERIEAFFAKFRQQLRLQRQESLRRRSPYWGYN</sequence>
<keyword evidence="2" id="KW-1185">Reference proteome</keyword>